<dbReference type="InterPro" id="IPR005467">
    <property type="entry name" value="His_kinase_dom"/>
</dbReference>
<reference evidence="10 11" key="1">
    <citation type="submission" date="2015-07" db="EMBL/GenBank/DDBJ databases">
        <title>Genome sequence of Levilinea saccharolytica DSM 16555.</title>
        <authorList>
            <person name="Hemp J."/>
            <person name="Ward L.M."/>
            <person name="Pace L.A."/>
            <person name="Fischer W.W."/>
        </authorList>
    </citation>
    <scope>NUCLEOTIDE SEQUENCE [LARGE SCALE GENOMIC DNA]</scope>
    <source>
        <strain evidence="10 11">KIBI-1</strain>
    </source>
</reference>
<dbReference type="SUPFAM" id="SSF55874">
    <property type="entry name" value="ATPase domain of HSP90 chaperone/DNA topoisomerase II/histidine kinase"/>
    <property type="match status" value="1"/>
</dbReference>
<dbReference type="InterPro" id="IPR004358">
    <property type="entry name" value="Sig_transdc_His_kin-like_C"/>
</dbReference>
<name>A0A0P6XNB5_9CHLR</name>
<dbReference type="PANTHER" id="PTHR43065:SF10">
    <property type="entry name" value="PEROXIDE STRESS-ACTIVATED HISTIDINE KINASE MAK3"/>
    <property type="match status" value="1"/>
</dbReference>
<accession>A0A0P6XNB5</accession>
<dbReference type="Gene3D" id="3.30.565.10">
    <property type="entry name" value="Histidine kinase-like ATPase, C-terminal domain"/>
    <property type="match status" value="1"/>
</dbReference>
<evidence type="ECO:0000256" key="7">
    <source>
        <dbReference type="ARBA" id="ARBA00022840"/>
    </source>
</evidence>
<dbReference type="InterPro" id="IPR003594">
    <property type="entry name" value="HATPase_dom"/>
</dbReference>
<dbReference type="SMART" id="SM00387">
    <property type="entry name" value="HATPase_c"/>
    <property type="match status" value="1"/>
</dbReference>
<keyword evidence="7" id="KW-0067">ATP-binding</keyword>
<dbReference type="AlphaFoldDB" id="A0A0P6XNB5"/>
<dbReference type="STRING" id="229921.ADN01_06900"/>
<dbReference type="Pfam" id="PF00512">
    <property type="entry name" value="HisKA"/>
    <property type="match status" value="1"/>
</dbReference>
<gene>
    <name evidence="10" type="ORF">ADN01_06900</name>
</gene>
<evidence type="ECO:0000256" key="6">
    <source>
        <dbReference type="ARBA" id="ARBA00022777"/>
    </source>
</evidence>
<dbReference type="GO" id="GO:0005524">
    <property type="term" value="F:ATP binding"/>
    <property type="evidence" value="ECO:0007669"/>
    <property type="project" value="UniProtKB-KW"/>
</dbReference>
<dbReference type="PANTHER" id="PTHR43065">
    <property type="entry name" value="SENSOR HISTIDINE KINASE"/>
    <property type="match status" value="1"/>
</dbReference>
<dbReference type="InterPro" id="IPR036890">
    <property type="entry name" value="HATPase_C_sf"/>
</dbReference>
<comment type="caution">
    <text evidence="10">The sequence shown here is derived from an EMBL/GenBank/DDBJ whole genome shotgun (WGS) entry which is preliminary data.</text>
</comment>
<keyword evidence="4" id="KW-0808">Transferase</keyword>
<dbReference type="SUPFAM" id="SSF55785">
    <property type="entry name" value="PYP-like sensor domain (PAS domain)"/>
    <property type="match status" value="2"/>
</dbReference>
<dbReference type="CDD" id="cd00082">
    <property type="entry name" value="HisKA"/>
    <property type="match status" value="1"/>
</dbReference>
<dbReference type="EC" id="2.7.13.3" evidence="2"/>
<keyword evidence="5" id="KW-0547">Nucleotide-binding</keyword>
<dbReference type="OrthoDB" id="9784397at2"/>
<dbReference type="InterPro" id="IPR036097">
    <property type="entry name" value="HisK_dim/P_sf"/>
</dbReference>
<keyword evidence="11" id="KW-1185">Reference proteome</keyword>
<evidence type="ECO:0000256" key="2">
    <source>
        <dbReference type="ARBA" id="ARBA00012438"/>
    </source>
</evidence>
<dbReference type="Gene3D" id="3.30.450.20">
    <property type="entry name" value="PAS domain"/>
    <property type="match status" value="2"/>
</dbReference>
<feature type="domain" description="Histidine kinase" evidence="9">
    <location>
        <begin position="431"/>
        <end position="644"/>
    </location>
</feature>
<evidence type="ECO:0000256" key="3">
    <source>
        <dbReference type="ARBA" id="ARBA00022553"/>
    </source>
</evidence>
<evidence type="ECO:0000256" key="4">
    <source>
        <dbReference type="ARBA" id="ARBA00022679"/>
    </source>
</evidence>
<dbReference type="GO" id="GO:0000155">
    <property type="term" value="F:phosphorelay sensor kinase activity"/>
    <property type="evidence" value="ECO:0007669"/>
    <property type="project" value="InterPro"/>
</dbReference>
<dbReference type="Pfam" id="PF13426">
    <property type="entry name" value="PAS_9"/>
    <property type="match status" value="2"/>
</dbReference>
<dbReference type="Pfam" id="PF02518">
    <property type="entry name" value="HATPase_c"/>
    <property type="match status" value="1"/>
</dbReference>
<dbReference type="CDD" id="cd00075">
    <property type="entry name" value="HATPase"/>
    <property type="match status" value="1"/>
</dbReference>
<dbReference type="Proteomes" id="UP000050501">
    <property type="component" value="Unassembled WGS sequence"/>
</dbReference>
<keyword evidence="8" id="KW-0902">Two-component regulatory system</keyword>
<comment type="catalytic activity">
    <reaction evidence="1">
        <text>ATP + protein L-histidine = ADP + protein N-phospho-L-histidine.</text>
        <dbReference type="EC" id="2.7.13.3"/>
    </reaction>
</comment>
<dbReference type="PRINTS" id="PR00344">
    <property type="entry name" value="BCTRLSENSOR"/>
</dbReference>
<organism evidence="10 11">
    <name type="scientific">Levilinea saccharolytica</name>
    <dbReference type="NCBI Taxonomy" id="229921"/>
    <lineage>
        <taxon>Bacteria</taxon>
        <taxon>Bacillati</taxon>
        <taxon>Chloroflexota</taxon>
        <taxon>Anaerolineae</taxon>
        <taxon>Anaerolineales</taxon>
        <taxon>Anaerolineaceae</taxon>
        <taxon>Levilinea</taxon>
    </lineage>
</organism>
<dbReference type="PROSITE" id="PS50109">
    <property type="entry name" value="HIS_KIN"/>
    <property type="match status" value="1"/>
</dbReference>
<evidence type="ECO:0000313" key="10">
    <source>
        <dbReference type="EMBL" id="KPL85092.1"/>
    </source>
</evidence>
<dbReference type="Gene3D" id="1.10.287.130">
    <property type="match status" value="1"/>
</dbReference>
<dbReference type="SMART" id="SM00388">
    <property type="entry name" value="HisKA"/>
    <property type="match status" value="1"/>
</dbReference>
<dbReference type="SUPFAM" id="SSF47384">
    <property type="entry name" value="Homodimeric domain of signal transducing histidine kinase"/>
    <property type="match status" value="1"/>
</dbReference>
<sequence length="648" mass="70986">MSTASPSTTLQSFLRGSSLTLEDVTTLLNLMQDAAVVCTTKQGQIVAANQAFLQWTAFSELGVMGKPVGDLASGLDLNAAEAEGIEVRRARRAATSVNARLFPLGRGRMWTVVVFEESKARQNALNWDPREIYTWALSLLRQLDCENFSHCLEQALGNIQSVLPASHVCIYEANSQFPRLIKTHSCEASEVFPAEISTADLLRLTGLSVWRPGKRVSGEIHRAARIAGLDYVVTMPLGLEGGIFGLFVAAGMEETQMDALQAMVEFIAGLLSLSLQLNTLLANLRSEQERSLGQNLIRGAVFDNIQEGVVVISPDLTIQGINPSAEMMLGYADWEVWQQPVENILIGPEGLIRALQDAVERGVPTLNLGVVSVHRRDGLTIPAHIQTFPVQRDEDVTAVLVVMTDVSEHEETRIRTQQLEHRAMLGDITAIFAHEVRNPLNNISMGTQVLAARLASDDPNQDVIQRIQGDCGRLEHLMESVLSSTRSIESSFKRVDVQALLQRILDRWQPRFSRVNVRSFFQAAQDVPDVFGDSRSLEQVFTNLISNAVEVMGRGNGGTLAIHVQPSDAIPNRKQVEITVSDNGPGIPEDLQGRLFEPFVSHNPRGTGLGLAITKRIVTAHRGSIQVNSFPGGTVFTVLLPAMEEDGE</sequence>
<evidence type="ECO:0000256" key="8">
    <source>
        <dbReference type="ARBA" id="ARBA00023012"/>
    </source>
</evidence>
<dbReference type="EMBL" id="LGCM01000027">
    <property type="protein sequence ID" value="KPL85092.1"/>
    <property type="molecule type" value="Genomic_DNA"/>
</dbReference>
<proteinExistence type="predicted"/>
<dbReference type="InterPro" id="IPR000014">
    <property type="entry name" value="PAS"/>
</dbReference>
<protein>
    <recommendedName>
        <fullName evidence="2">histidine kinase</fullName>
        <ecNumber evidence="2">2.7.13.3</ecNumber>
    </recommendedName>
</protein>
<evidence type="ECO:0000256" key="1">
    <source>
        <dbReference type="ARBA" id="ARBA00000085"/>
    </source>
</evidence>
<dbReference type="InterPro" id="IPR035965">
    <property type="entry name" value="PAS-like_dom_sf"/>
</dbReference>
<evidence type="ECO:0000256" key="5">
    <source>
        <dbReference type="ARBA" id="ARBA00022741"/>
    </source>
</evidence>
<dbReference type="CDD" id="cd00130">
    <property type="entry name" value="PAS"/>
    <property type="match status" value="1"/>
</dbReference>
<dbReference type="NCBIfam" id="TIGR00229">
    <property type="entry name" value="sensory_box"/>
    <property type="match status" value="1"/>
</dbReference>
<dbReference type="SMART" id="SM00091">
    <property type="entry name" value="PAS"/>
    <property type="match status" value="2"/>
</dbReference>
<keyword evidence="6" id="KW-0418">Kinase</keyword>
<keyword evidence="3" id="KW-0597">Phosphoprotein</keyword>
<evidence type="ECO:0000259" key="9">
    <source>
        <dbReference type="PROSITE" id="PS50109"/>
    </source>
</evidence>
<dbReference type="RefSeq" id="WP_062418577.1">
    <property type="nucleotide sequence ID" value="NZ_DF967974.1"/>
</dbReference>
<evidence type="ECO:0000313" key="11">
    <source>
        <dbReference type="Proteomes" id="UP000050501"/>
    </source>
</evidence>
<dbReference type="InterPro" id="IPR003661">
    <property type="entry name" value="HisK_dim/P_dom"/>
</dbReference>